<feature type="domain" description="Heterokaryon incompatibility" evidence="1">
    <location>
        <begin position="2"/>
        <end position="95"/>
    </location>
</feature>
<evidence type="ECO:0000259" key="1">
    <source>
        <dbReference type="Pfam" id="PF06985"/>
    </source>
</evidence>
<protein>
    <recommendedName>
        <fullName evidence="1">Heterokaryon incompatibility domain-containing protein</fullName>
    </recommendedName>
</protein>
<dbReference type="Pfam" id="PF26639">
    <property type="entry name" value="Het-6_barrel"/>
    <property type="match status" value="1"/>
</dbReference>
<dbReference type="OrthoDB" id="4850726at2759"/>
<dbReference type="EMBL" id="JAGMWT010000009">
    <property type="protein sequence ID" value="KAH7122643.1"/>
    <property type="molecule type" value="Genomic_DNA"/>
</dbReference>
<comment type="caution">
    <text evidence="2">The sequence shown here is derived from an EMBL/GenBank/DDBJ whole genome shotgun (WGS) entry which is preliminary data.</text>
</comment>
<accession>A0A9P9IHV6</accession>
<dbReference type="InterPro" id="IPR052895">
    <property type="entry name" value="HetReg/Transcr_Mod"/>
</dbReference>
<dbReference type="InterPro" id="IPR010730">
    <property type="entry name" value="HET"/>
</dbReference>
<gene>
    <name evidence="2" type="ORF">B0J11DRAFT_608125</name>
</gene>
<proteinExistence type="predicted"/>
<keyword evidence="3" id="KW-1185">Reference proteome</keyword>
<reference evidence="2" key="1">
    <citation type="journal article" date="2021" name="Nat. Commun.">
        <title>Genetic determinants of endophytism in the Arabidopsis root mycobiome.</title>
        <authorList>
            <person name="Mesny F."/>
            <person name="Miyauchi S."/>
            <person name="Thiergart T."/>
            <person name="Pickel B."/>
            <person name="Atanasova L."/>
            <person name="Karlsson M."/>
            <person name="Huettel B."/>
            <person name="Barry K.W."/>
            <person name="Haridas S."/>
            <person name="Chen C."/>
            <person name="Bauer D."/>
            <person name="Andreopoulos W."/>
            <person name="Pangilinan J."/>
            <person name="LaButti K."/>
            <person name="Riley R."/>
            <person name="Lipzen A."/>
            <person name="Clum A."/>
            <person name="Drula E."/>
            <person name="Henrissat B."/>
            <person name="Kohler A."/>
            <person name="Grigoriev I.V."/>
            <person name="Martin F.M."/>
            <person name="Hacquard S."/>
        </authorList>
    </citation>
    <scope>NUCLEOTIDE SEQUENCE</scope>
    <source>
        <strain evidence="2">MPI-CAGE-CH-0243</strain>
    </source>
</reference>
<name>A0A9P9IHV6_9PLEO</name>
<dbReference type="Pfam" id="PF06985">
    <property type="entry name" value="HET"/>
    <property type="match status" value="1"/>
</dbReference>
<organism evidence="2 3">
    <name type="scientific">Dendryphion nanum</name>
    <dbReference type="NCBI Taxonomy" id="256645"/>
    <lineage>
        <taxon>Eukaryota</taxon>
        <taxon>Fungi</taxon>
        <taxon>Dikarya</taxon>
        <taxon>Ascomycota</taxon>
        <taxon>Pezizomycotina</taxon>
        <taxon>Dothideomycetes</taxon>
        <taxon>Pleosporomycetidae</taxon>
        <taxon>Pleosporales</taxon>
        <taxon>Torulaceae</taxon>
        <taxon>Dendryphion</taxon>
    </lineage>
</organism>
<dbReference type="Proteomes" id="UP000700596">
    <property type="component" value="Unassembled WGS sequence"/>
</dbReference>
<evidence type="ECO:0000313" key="2">
    <source>
        <dbReference type="EMBL" id="KAH7122643.1"/>
    </source>
</evidence>
<evidence type="ECO:0000313" key="3">
    <source>
        <dbReference type="Proteomes" id="UP000700596"/>
    </source>
</evidence>
<dbReference type="PANTHER" id="PTHR24148:SF64">
    <property type="entry name" value="HETEROKARYON INCOMPATIBILITY DOMAIN-CONTAINING PROTEIN"/>
    <property type="match status" value="1"/>
</dbReference>
<sequence>MQVALMGEVYRSAHCVVIWLGPQKNESDLALDTLKNIGAEVRYDKNTINLLPAEDSTDSHWSDPEQPLPLSAREFNSIFALYQRPYWKRLWIRQELALARKAIVKCGNKQLDLEMFRNAANCIDWKKAAPGYNEELRTILSFNLLDIVFGVLFTRPYSRYYSSIFWDLGHAQCLDPRDRLYAMRNLLPLDDMELNILPDYSLPVETVYKFAARSILSSHRSLELLQSCEFSTRTLTLPSWVPDWTVQPQTFDRVQSSGSACGWISAQIKFGSDDSLSVAGTKIVDTNMVQELGINNVDISPLEMIRALRKTKPSIEDLSRPYRTGQSLLEVYSRMFFGDNVDASSWPAKFSWFTLESVMSFVDKIWSADTEQSEQDLLDDSSFFSLLSPCSKIVMGRSVIRTTNGHIGLAPNGTQEGDHICVLLGLRVPVILRKVPDLISFTSKYRIVGTCYVQGLMAGETIYRGRLPTYYNSVKHSTAIPKHIDGWRRAMLNTETEELIHNPAAILEEAGIKVESWQERPHVLEVLPETLRAEGLELEDFVII</sequence>
<dbReference type="PANTHER" id="PTHR24148">
    <property type="entry name" value="ANKYRIN REPEAT DOMAIN-CONTAINING PROTEIN 39 HOMOLOG-RELATED"/>
    <property type="match status" value="1"/>
</dbReference>
<dbReference type="AlphaFoldDB" id="A0A9P9IHV6"/>